<organism evidence="7 8">
    <name type="scientific">Camelimonas fluminis</name>
    <dbReference type="NCBI Taxonomy" id="1576911"/>
    <lineage>
        <taxon>Bacteria</taxon>
        <taxon>Pseudomonadati</taxon>
        <taxon>Pseudomonadota</taxon>
        <taxon>Alphaproteobacteria</taxon>
        <taxon>Hyphomicrobiales</taxon>
        <taxon>Chelatococcaceae</taxon>
        <taxon>Camelimonas</taxon>
    </lineage>
</organism>
<evidence type="ECO:0000256" key="6">
    <source>
        <dbReference type="SAM" id="Phobius"/>
    </source>
</evidence>
<comment type="subcellular location">
    <subcellularLocation>
        <location evidence="1">Cell membrane</location>
        <topology evidence="1">Multi-pass membrane protein</topology>
    </subcellularLocation>
</comment>
<keyword evidence="4 6" id="KW-1133">Transmembrane helix</keyword>
<proteinExistence type="predicted"/>
<dbReference type="Proteomes" id="UP001595704">
    <property type="component" value="Unassembled WGS sequence"/>
</dbReference>
<comment type="caution">
    <text evidence="7">The sequence shown here is derived from an EMBL/GenBank/DDBJ whole genome shotgun (WGS) entry which is preliminary data.</text>
</comment>
<dbReference type="PANTHER" id="PTHR30086:SF20">
    <property type="entry name" value="ARGININE EXPORTER PROTEIN ARGO-RELATED"/>
    <property type="match status" value="1"/>
</dbReference>
<protein>
    <submittedName>
        <fullName evidence="7">LysE family translocator</fullName>
    </submittedName>
</protein>
<evidence type="ECO:0000256" key="4">
    <source>
        <dbReference type="ARBA" id="ARBA00022989"/>
    </source>
</evidence>
<evidence type="ECO:0000256" key="2">
    <source>
        <dbReference type="ARBA" id="ARBA00022475"/>
    </source>
</evidence>
<name>A0ABV7UQ32_9HYPH</name>
<reference evidence="8" key="1">
    <citation type="journal article" date="2019" name="Int. J. Syst. Evol. Microbiol.">
        <title>The Global Catalogue of Microorganisms (GCM) 10K type strain sequencing project: providing services to taxonomists for standard genome sequencing and annotation.</title>
        <authorList>
            <consortium name="The Broad Institute Genomics Platform"/>
            <consortium name="The Broad Institute Genome Sequencing Center for Infectious Disease"/>
            <person name="Wu L."/>
            <person name="Ma J."/>
        </authorList>
    </citation>
    <scope>NUCLEOTIDE SEQUENCE [LARGE SCALE GENOMIC DNA]</scope>
    <source>
        <strain evidence="8">KCTC 42282</strain>
    </source>
</reference>
<keyword evidence="3 6" id="KW-0812">Transmembrane</keyword>
<keyword evidence="2" id="KW-1003">Cell membrane</keyword>
<dbReference type="RefSeq" id="WP_244643293.1">
    <property type="nucleotide sequence ID" value="NZ_BNCG01000055.1"/>
</dbReference>
<dbReference type="EMBL" id="JBHRYC010000118">
    <property type="protein sequence ID" value="MFC3640139.1"/>
    <property type="molecule type" value="Genomic_DNA"/>
</dbReference>
<keyword evidence="8" id="KW-1185">Reference proteome</keyword>
<dbReference type="PIRSF" id="PIRSF006324">
    <property type="entry name" value="LeuE"/>
    <property type="match status" value="1"/>
</dbReference>
<dbReference type="Pfam" id="PF01810">
    <property type="entry name" value="LysE"/>
    <property type="match status" value="1"/>
</dbReference>
<feature type="transmembrane region" description="Helical" evidence="6">
    <location>
        <begin position="154"/>
        <end position="178"/>
    </location>
</feature>
<evidence type="ECO:0000256" key="5">
    <source>
        <dbReference type="ARBA" id="ARBA00023136"/>
    </source>
</evidence>
<evidence type="ECO:0000313" key="8">
    <source>
        <dbReference type="Proteomes" id="UP001595704"/>
    </source>
</evidence>
<sequence length="213" mass="22899">MQELGDLWVFIGALAVVYLVPGADMVLILQTVTFGGRAQAFAVAIGLGLARAVHVFLAAIGLAALLRTVPWAFEIVRVAGAAYLIWLGVGILRMRSLSPAGEPILARDDIRSRSAAARRGFLTNLLNPKALLFCSVLLPQFIRPDQGSVPRQFLALGAILVGIGLLFDLGYASAGMLLSPWLARHPLVEVVQRWTFALLLIGFGMHLALSQHP</sequence>
<evidence type="ECO:0000256" key="1">
    <source>
        <dbReference type="ARBA" id="ARBA00004651"/>
    </source>
</evidence>
<gene>
    <name evidence="7" type="ORF">ACFONL_22640</name>
</gene>
<keyword evidence="5 6" id="KW-0472">Membrane</keyword>
<evidence type="ECO:0000313" key="7">
    <source>
        <dbReference type="EMBL" id="MFC3640139.1"/>
    </source>
</evidence>
<dbReference type="InterPro" id="IPR001123">
    <property type="entry name" value="LeuE-type"/>
</dbReference>
<feature type="transmembrane region" description="Helical" evidence="6">
    <location>
        <begin position="190"/>
        <end position="209"/>
    </location>
</feature>
<dbReference type="PANTHER" id="PTHR30086">
    <property type="entry name" value="ARGININE EXPORTER PROTEIN ARGO"/>
    <property type="match status" value="1"/>
</dbReference>
<evidence type="ECO:0000256" key="3">
    <source>
        <dbReference type="ARBA" id="ARBA00022692"/>
    </source>
</evidence>
<accession>A0ABV7UQ32</accession>
<feature type="transmembrane region" description="Helical" evidence="6">
    <location>
        <begin position="41"/>
        <end position="65"/>
    </location>
</feature>
<feature type="transmembrane region" description="Helical" evidence="6">
    <location>
        <begin position="6"/>
        <end position="29"/>
    </location>
</feature>